<reference evidence="5 6" key="1">
    <citation type="journal article" date="2018" name="Vet. Microbiol.">
        <title>Clonal diversity and geographic distribution of methicillin-resistant Staphylococcus pseudintermedius from Australian animals: Discovery of novel sequence types.</title>
        <authorList>
            <person name="Worthing K.A."/>
            <person name="Abraham S."/>
            <person name="Coombs G.W."/>
            <person name="Pang S."/>
            <person name="Saputra S."/>
            <person name="Jordan D."/>
            <person name="Trott D.J."/>
            <person name="Norris J.M."/>
        </authorList>
    </citation>
    <scope>NUCLEOTIDE SEQUENCE [LARGE SCALE GENOMIC DNA]</scope>
    <source>
        <strain evidence="5 6">ST525 1</strain>
    </source>
</reference>
<proteinExistence type="predicted"/>
<dbReference type="SUPFAM" id="SSF101094">
    <property type="entry name" value="Staphylocoagulase"/>
    <property type="match status" value="2"/>
</dbReference>
<accession>A0A317YS18</accession>
<gene>
    <name evidence="5" type="ORF">DD902_03790</name>
</gene>
<organism evidence="5 6">
    <name type="scientific">Staphylococcus pseudintermedius</name>
    <dbReference type="NCBI Taxonomy" id="283734"/>
    <lineage>
        <taxon>Bacteria</taxon>
        <taxon>Bacillati</taxon>
        <taxon>Bacillota</taxon>
        <taxon>Bacilli</taxon>
        <taxon>Bacillales</taxon>
        <taxon>Staphylococcaceae</taxon>
        <taxon>Staphylococcus</taxon>
        <taxon>Staphylococcus intermedius group</taxon>
    </lineage>
</organism>
<feature type="chain" id="PRO_5016274791" evidence="3">
    <location>
        <begin position="27"/>
        <end position="502"/>
    </location>
</feature>
<evidence type="ECO:0000313" key="5">
    <source>
        <dbReference type="EMBL" id="PWZ76050.1"/>
    </source>
</evidence>
<feature type="region of interest" description="Disordered" evidence="2">
    <location>
        <begin position="345"/>
        <end position="381"/>
    </location>
</feature>
<feature type="signal peptide" evidence="3">
    <location>
        <begin position="1"/>
        <end position="26"/>
    </location>
</feature>
<comment type="caution">
    <text evidence="5">The sequence shown here is derived from an EMBL/GenBank/DDBJ whole genome shotgun (WGS) entry which is preliminary data.</text>
</comment>
<protein>
    <submittedName>
        <fullName evidence="5">Coagulase</fullName>
    </submittedName>
</protein>
<dbReference type="InterPro" id="IPR014874">
    <property type="entry name" value="Staphylocoagulase_N"/>
</dbReference>
<evidence type="ECO:0000256" key="3">
    <source>
        <dbReference type="SAM" id="SignalP"/>
    </source>
</evidence>
<dbReference type="Gene3D" id="1.20.120.760">
    <property type="entry name" value="Staphylcoagulase, helix bundle, domain 2"/>
    <property type="match status" value="1"/>
</dbReference>
<name>A0A317YS18_STAPS</name>
<feature type="domain" description="Staphylocoagulase N-terminal subdomain 1" evidence="4">
    <location>
        <begin position="46"/>
        <end position="254"/>
    </location>
</feature>
<dbReference type="Pfam" id="PF08764">
    <property type="entry name" value="Coagulase"/>
    <property type="match status" value="1"/>
</dbReference>
<keyword evidence="3" id="KW-0732">Signal</keyword>
<dbReference type="AlphaFoldDB" id="A0A317YS18"/>
<dbReference type="EMBL" id="QEIT01000019">
    <property type="protein sequence ID" value="PWZ76050.1"/>
    <property type="molecule type" value="Genomic_DNA"/>
</dbReference>
<keyword evidence="1" id="KW-0175">Coiled coil</keyword>
<evidence type="ECO:0000256" key="2">
    <source>
        <dbReference type="SAM" id="MobiDB-lite"/>
    </source>
</evidence>
<evidence type="ECO:0000256" key="1">
    <source>
        <dbReference type="SAM" id="Coils"/>
    </source>
</evidence>
<feature type="coiled-coil region" evidence="1">
    <location>
        <begin position="92"/>
        <end position="154"/>
    </location>
</feature>
<dbReference type="RefSeq" id="WP_110160387.1">
    <property type="nucleotide sequence ID" value="NZ_CP039743.1"/>
</dbReference>
<evidence type="ECO:0000259" key="4">
    <source>
        <dbReference type="Pfam" id="PF08764"/>
    </source>
</evidence>
<sequence length="502" mass="56967">MKKKLLVLSASAVLASHFLVGGEASAIVSGEENPYKSKALSITEKSSTSSYTSEQYKKSLEDLIYKLTISGYEKYDEPEYAAAVKKYQQRFMAEMEAMNQFLQGEKVKERKRKNSQPIPDDVIGLTYQRYKAVYDALEENKKDFDREIAELNEQHSELKTFDSKQQSEADQKLNDLENQVLMLGQTFTRKTDARANLYQKLDLSIGYKTKEREEKKAINQRMLDRKVEDLETIIDEFFEEADLARPIYIPVLTAENEYDNAVKNKLREDANKAKADEKLRHPRALKQQSIDASSQPSDQEVAQPSVNSIEIKAPQAATPQQPVHTETIVHTPMTAVPQTKHEATFEVPQGRNTQTSATANSEQATETVDVPKANGQVQSEQVATPGVQQTHSMAQQSETPQPVAEETEIITENHVVDIDESTTFQKSGYLYGVSESDTSGYTEREKRAIRRNHVREAEALVNQYVETHRYQDRIAAQQKVNTLSKAHQKRFNKMINKAYNGQ</sequence>
<feature type="compositionally biased region" description="Polar residues" evidence="2">
    <location>
        <begin position="350"/>
        <end position="366"/>
    </location>
</feature>
<feature type="compositionally biased region" description="Polar residues" evidence="2">
    <location>
        <begin position="286"/>
        <end position="304"/>
    </location>
</feature>
<dbReference type="InterPro" id="IPR043071">
    <property type="entry name" value="Staphylcoagulase_N_2"/>
</dbReference>
<evidence type="ECO:0000313" key="6">
    <source>
        <dbReference type="Proteomes" id="UP000246800"/>
    </source>
</evidence>
<feature type="region of interest" description="Disordered" evidence="2">
    <location>
        <begin position="272"/>
        <end position="304"/>
    </location>
</feature>
<dbReference type="Proteomes" id="UP000246800">
    <property type="component" value="Unassembled WGS sequence"/>
</dbReference>